<organism evidence="1 2">
    <name type="scientific">Cutibacterium granulosum TM11</name>
    <dbReference type="NCBI Taxonomy" id="1292373"/>
    <lineage>
        <taxon>Bacteria</taxon>
        <taxon>Bacillati</taxon>
        <taxon>Actinomycetota</taxon>
        <taxon>Actinomycetes</taxon>
        <taxon>Propionibacteriales</taxon>
        <taxon>Propionibacteriaceae</taxon>
        <taxon>Cutibacterium</taxon>
    </lineage>
</organism>
<evidence type="ECO:0000313" key="2">
    <source>
        <dbReference type="Proteomes" id="UP000053711"/>
    </source>
</evidence>
<accession>A0ACB4UQK8</accession>
<protein>
    <submittedName>
        <fullName evidence="1">Potassium transporter</fullName>
    </submittedName>
</protein>
<keyword evidence="2" id="KW-1185">Reference proteome</keyword>
<gene>
    <name evidence="1" type="ORF">H640_01600</name>
</gene>
<reference evidence="1 2" key="1">
    <citation type="journal article" date="2013" name="BMC Genomics">
        <title>Comparative genomics reveals distinct host-interacting traits of three major human-associated propionibacteria.</title>
        <authorList>
            <person name="Mak T.N."/>
            <person name="Schmid M."/>
            <person name="Brzuszkiewicz E."/>
            <person name="Zeng G."/>
            <person name="Meyer R."/>
            <person name="Sfanos K.S."/>
            <person name="Brinkmann V."/>
            <person name="Meyer T.F."/>
            <person name="Bruggemann H."/>
        </authorList>
    </citation>
    <scope>NUCLEOTIDE SEQUENCE [LARGE SCALE GENOMIC DNA]</scope>
    <source>
        <strain evidence="1 2">TM11</strain>
    </source>
</reference>
<dbReference type="Proteomes" id="UP000053711">
    <property type="component" value="Unassembled WGS sequence"/>
</dbReference>
<evidence type="ECO:0000313" key="1">
    <source>
        <dbReference type="EMBL" id="ERF67699.1"/>
    </source>
</evidence>
<comment type="caution">
    <text evidence="1">The sequence shown here is derived from an EMBL/GenBank/DDBJ whole genome shotgun (WGS) entry which is preliminary data.</text>
</comment>
<dbReference type="EMBL" id="AOST01000015">
    <property type="protein sequence ID" value="ERF67699.1"/>
    <property type="molecule type" value="Genomic_DNA"/>
</dbReference>
<sequence length="680" mass="74651">MHDKRESEIVAASKADPSTPQQSPGSAQHTPTQQGSAPQAHSPQGKGRLFGLALAALGIVFGDIGTSPLYSVQTVFALEHNTIPPDSRSILGVISMITWTLVLIVCIKYLTFVMRADNEGEGGILALMALIRHTLKDRKKIRRMALLLGLIGASLFYGDSMITPAISVMSAIEGLSVINPAADQIVLPAAILILTVLFAIQRKGTARIGRAFGPIMTIWFLTLACLGVPWIVRNPQILKALSPHYAALFWIDRPWMAFISMGAVVLTITGTEALYADMGHVGAKPIRLSWFCLVGPALLLDYYGQGAMLLMHPDWIDNPFFRLAPSWGRVPLVLLATMATIIAAQAVISGTFSLSYQASRMGLLPRLSVKHTSKEEGGQIYIPEINWILYCGVLVLIAIFKSSARLATAYGLAVTGTEMLTTTLFLTWARCAWRWPKWAVALLGVIIYSVEATIFSANLLKIASGGWIPLVISAITIVVMTTWRRGTRMVYGQRALAEGPLEDFLDWVRKENPPRVPGLAVYPHPDRVTTPLAMRNNMRFNHVLHEHNVILSIVNENVPHIRHKQRVAVTDLGDPADGISYVECHVGFADSQDVPKALALAYDRLPDLNGLDITKAVYFLSVADVKRGDPTDPDSVAATNKMVGWRKMLYVTMNRNQADRTKVFRTPRVRSVVLGEVVEI</sequence>
<proteinExistence type="predicted"/>
<name>A0ACB4UQK8_9ACTN</name>